<dbReference type="PANTHER" id="PTHR32071">
    <property type="entry name" value="TRANSCRIPTIONAL REGULATORY PROTEIN"/>
    <property type="match status" value="1"/>
</dbReference>
<dbReference type="EMBL" id="NIBG01000021">
    <property type="protein sequence ID" value="PAB57972.1"/>
    <property type="molecule type" value="Genomic_DNA"/>
</dbReference>
<evidence type="ECO:0000256" key="4">
    <source>
        <dbReference type="ARBA" id="ARBA00029500"/>
    </source>
</evidence>
<name>A0A267MF10_9FIRM</name>
<dbReference type="Pfam" id="PF00158">
    <property type="entry name" value="Sigma54_activat"/>
    <property type="match status" value="1"/>
</dbReference>
<dbReference type="InterPro" id="IPR002078">
    <property type="entry name" value="Sigma_54_int"/>
</dbReference>
<dbReference type="PROSITE" id="PS00676">
    <property type="entry name" value="SIGMA54_INTERACT_2"/>
    <property type="match status" value="1"/>
</dbReference>
<dbReference type="InterPro" id="IPR025662">
    <property type="entry name" value="Sigma_54_int_dom_ATP-bd_1"/>
</dbReference>
<dbReference type="InterPro" id="IPR035965">
    <property type="entry name" value="PAS-like_dom_sf"/>
</dbReference>
<dbReference type="SMART" id="SM00382">
    <property type="entry name" value="AAA"/>
    <property type="match status" value="1"/>
</dbReference>
<evidence type="ECO:0000313" key="8">
    <source>
        <dbReference type="Proteomes" id="UP000216024"/>
    </source>
</evidence>
<keyword evidence="3" id="KW-0067">ATP-binding</keyword>
<keyword evidence="8" id="KW-1185">Reference proteome</keyword>
<dbReference type="InterPro" id="IPR013767">
    <property type="entry name" value="PAS_fold"/>
</dbReference>
<dbReference type="InterPro" id="IPR025943">
    <property type="entry name" value="Sigma_54_int_dom_ATP-bd_2"/>
</dbReference>
<feature type="domain" description="PAS" evidence="6">
    <location>
        <begin position="7"/>
        <end position="61"/>
    </location>
</feature>
<dbReference type="InterPro" id="IPR003593">
    <property type="entry name" value="AAA+_ATPase"/>
</dbReference>
<protein>
    <recommendedName>
        <fullName evidence="4">HTH-type transcriptional regulatory protein TyrR</fullName>
    </recommendedName>
</protein>
<dbReference type="Gene3D" id="1.10.8.60">
    <property type="match status" value="1"/>
</dbReference>
<evidence type="ECO:0000259" key="5">
    <source>
        <dbReference type="PROSITE" id="PS50045"/>
    </source>
</evidence>
<dbReference type="Pfam" id="PF25601">
    <property type="entry name" value="AAA_lid_14"/>
    <property type="match status" value="1"/>
</dbReference>
<dbReference type="Proteomes" id="UP000216024">
    <property type="component" value="Unassembled WGS sequence"/>
</dbReference>
<evidence type="ECO:0000256" key="2">
    <source>
        <dbReference type="ARBA" id="ARBA00022797"/>
    </source>
</evidence>
<dbReference type="Pfam" id="PF00989">
    <property type="entry name" value="PAS"/>
    <property type="match status" value="1"/>
</dbReference>
<dbReference type="OrthoDB" id="9803970at2"/>
<proteinExistence type="predicted"/>
<dbReference type="NCBIfam" id="TIGR00229">
    <property type="entry name" value="sensory_box"/>
    <property type="match status" value="1"/>
</dbReference>
<dbReference type="InterPro" id="IPR030828">
    <property type="entry name" value="HTH_TyrR"/>
</dbReference>
<organism evidence="7 8">
    <name type="scientific">Anaeromicrobium sediminis</name>
    <dbReference type="NCBI Taxonomy" id="1478221"/>
    <lineage>
        <taxon>Bacteria</taxon>
        <taxon>Bacillati</taxon>
        <taxon>Bacillota</taxon>
        <taxon>Clostridia</taxon>
        <taxon>Peptostreptococcales</taxon>
        <taxon>Thermotaleaceae</taxon>
        <taxon>Anaeromicrobium</taxon>
    </lineage>
</organism>
<dbReference type="GO" id="GO:0006355">
    <property type="term" value="P:regulation of DNA-templated transcription"/>
    <property type="evidence" value="ECO:0007669"/>
    <property type="project" value="InterPro"/>
</dbReference>
<gene>
    <name evidence="7" type="ORF">CCE28_17580</name>
</gene>
<dbReference type="Gene3D" id="1.10.10.60">
    <property type="entry name" value="Homeodomain-like"/>
    <property type="match status" value="1"/>
</dbReference>
<evidence type="ECO:0000259" key="6">
    <source>
        <dbReference type="PROSITE" id="PS50112"/>
    </source>
</evidence>
<dbReference type="CDD" id="cd00009">
    <property type="entry name" value="AAA"/>
    <property type="match status" value="1"/>
</dbReference>
<dbReference type="PROSITE" id="PS00675">
    <property type="entry name" value="SIGMA54_INTERACT_1"/>
    <property type="match status" value="1"/>
</dbReference>
<dbReference type="InterPro" id="IPR058031">
    <property type="entry name" value="AAA_lid_NorR"/>
</dbReference>
<keyword evidence="2" id="KW-0058">Aromatic hydrocarbons catabolism</keyword>
<dbReference type="Gene3D" id="3.40.50.300">
    <property type="entry name" value="P-loop containing nucleotide triphosphate hydrolases"/>
    <property type="match status" value="1"/>
</dbReference>
<dbReference type="SUPFAM" id="SSF52540">
    <property type="entry name" value="P-loop containing nucleoside triphosphate hydrolases"/>
    <property type="match status" value="1"/>
</dbReference>
<dbReference type="PANTHER" id="PTHR32071:SF57">
    <property type="entry name" value="C4-DICARBOXYLATE TRANSPORT TRANSCRIPTIONAL REGULATORY PROTEIN DCTD"/>
    <property type="match status" value="1"/>
</dbReference>
<evidence type="ECO:0000256" key="1">
    <source>
        <dbReference type="ARBA" id="ARBA00022741"/>
    </source>
</evidence>
<dbReference type="PROSITE" id="PS50045">
    <property type="entry name" value="SIGMA54_INTERACT_4"/>
    <property type="match status" value="1"/>
</dbReference>
<dbReference type="GO" id="GO:0005524">
    <property type="term" value="F:ATP binding"/>
    <property type="evidence" value="ECO:0007669"/>
    <property type="project" value="UniProtKB-KW"/>
</dbReference>
<dbReference type="CDD" id="cd00130">
    <property type="entry name" value="PAS"/>
    <property type="match status" value="1"/>
</dbReference>
<dbReference type="FunFam" id="3.40.50.300:FF:000006">
    <property type="entry name" value="DNA-binding transcriptional regulator NtrC"/>
    <property type="match status" value="1"/>
</dbReference>
<dbReference type="GO" id="GO:0003677">
    <property type="term" value="F:DNA binding"/>
    <property type="evidence" value="ECO:0007669"/>
    <property type="project" value="UniProtKB-KW"/>
</dbReference>
<accession>A0A267MF10</accession>
<dbReference type="InterPro" id="IPR000014">
    <property type="entry name" value="PAS"/>
</dbReference>
<dbReference type="PROSITE" id="PS50112">
    <property type="entry name" value="PAS"/>
    <property type="match status" value="1"/>
</dbReference>
<dbReference type="SMART" id="SM00091">
    <property type="entry name" value="PAS"/>
    <property type="match status" value="1"/>
</dbReference>
<dbReference type="RefSeq" id="WP_095135035.1">
    <property type="nucleotide sequence ID" value="NZ_NIBG01000021.1"/>
</dbReference>
<comment type="caution">
    <text evidence="7">The sequence shown here is derived from an EMBL/GenBank/DDBJ whole genome shotgun (WGS) entry which is preliminary data.</text>
</comment>
<dbReference type="AlphaFoldDB" id="A0A267MF10"/>
<keyword evidence="1" id="KW-0547">Nucleotide-binding</keyword>
<dbReference type="InterPro" id="IPR027417">
    <property type="entry name" value="P-loop_NTPase"/>
</dbReference>
<dbReference type="Pfam" id="PF18024">
    <property type="entry name" value="HTH_50"/>
    <property type="match status" value="1"/>
</dbReference>
<sequence length="453" mass="52699">MIKNRLDYDMFLKLVDSLHDEINIWDSNYNLLYINSACERHYGFKKEDMIGKNYFDFMEEDYWHPALLPYVYKEKVPVMRTQKTHIGATITSIVVPFFDENGELEYVVSSIRDGLEDIYYLSVDEIERKRYEERHISSSSLLFKSSMMKEIMELAHTLSDVDSPVVILGESGVGKTRLARVMHNSSKRKDKPFITVNCGAIPKELMESELFGYEEGSFTGAKKQGKKGIFDAADGGTLLLDEISELPYLLQSKLLHVVQEKEFMPVGSNKMKKVDVKIITATNKNLKKLAVAGSFREDLYYRLSVFEINIPPLRERKEDIELLTFYFLKQFNKTYKKNHQLSTEVLNILRNYSWRGNIRELSHLIERLVVTVSDFIIRPHHLPSSLFEINKDTVVSSQDCFDDMVDEFKKAIVVEAYNKYKSSRKVAKKLKISQSKATRLIRKYLDEEMDLND</sequence>
<evidence type="ECO:0000256" key="3">
    <source>
        <dbReference type="ARBA" id="ARBA00022840"/>
    </source>
</evidence>
<evidence type="ECO:0000313" key="7">
    <source>
        <dbReference type="EMBL" id="PAB57972.1"/>
    </source>
</evidence>
<dbReference type="SUPFAM" id="SSF55785">
    <property type="entry name" value="PYP-like sensor domain (PAS domain)"/>
    <property type="match status" value="1"/>
</dbReference>
<feature type="domain" description="Sigma-54 factor interaction" evidence="5">
    <location>
        <begin position="141"/>
        <end position="370"/>
    </location>
</feature>
<reference evidence="7 8" key="1">
    <citation type="submission" date="2017-06" db="EMBL/GenBank/DDBJ databases">
        <title>Draft genome sequence of anaerobic fermentative bacterium Anaeromicrobium sediminis DY2726D isolated from West Pacific Ocean sediments.</title>
        <authorList>
            <person name="Zeng X."/>
        </authorList>
    </citation>
    <scope>NUCLEOTIDE SEQUENCE [LARGE SCALE GENOMIC DNA]</scope>
    <source>
        <strain evidence="7 8">DY2726D</strain>
    </source>
</reference>
<dbReference type="Gene3D" id="3.30.450.20">
    <property type="entry name" value="PAS domain"/>
    <property type="match status" value="1"/>
</dbReference>